<dbReference type="EMBL" id="SOZI01000087">
    <property type="protein sequence ID" value="TNY19686.1"/>
    <property type="molecule type" value="Genomic_DNA"/>
</dbReference>
<dbReference type="AlphaFoldDB" id="A0A5C5FTV3"/>
<organism evidence="2 3">
    <name type="scientific">Rhodotorula diobovata</name>
    <dbReference type="NCBI Taxonomy" id="5288"/>
    <lineage>
        <taxon>Eukaryota</taxon>
        <taxon>Fungi</taxon>
        <taxon>Dikarya</taxon>
        <taxon>Basidiomycota</taxon>
        <taxon>Pucciniomycotina</taxon>
        <taxon>Microbotryomycetes</taxon>
        <taxon>Sporidiobolales</taxon>
        <taxon>Sporidiobolaceae</taxon>
        <taxon>Rhodotorula</taxon>
    </lineage>
</organism>
<keyword evidence="3" id="KW-1185">Reference proteome</keyword>
<accession>A0A5C5FTV3</accession>
<protein>
    <recommendedName>
        <fullName evidence="4">Reverse transcriptase zinc-binding domain-containing protein</fullName>
    </recommendedName>
</protein>
<dbReference type="Proteomes" id="UP000311382">
    <property type="component" value="Unassembled WGS sequence"/>
</dbReference>
<evidence type="ECO:0000313" key="3">
    <source>
        <dbReference type="Proteomes" id="UP000311382"/>
    </source>
</evidence>
<sequence>MPREAIEQSMEPPSDNEDREWWGGEEETSLQARANQPPPSSLPRLVPASEQLEDLPRRPKSVSALKQEFHAVQMSRWEASWHSLSAGAGLRLVVTAPPGRPFSSYHSSLLRWHSTLLARLRLNFSGLNDDLRRIGKHPTGACKCGTLKNWRHFLLDCCFLARPRAQLLREISKRSLPPLAILLPDPNLACPLLRFVNALGRFPHLHKVVKDAPDKRGGNKARVQGA</sequence>
<reference evidence="2 3" key="1">
    <citation type="submission" date="2019-03" db="EMBL/GenBank/DDBJ databases">
        <title>Rhodosporidium diobovatum UCD-FST 08-225 genome sequencing, assembly, and annotation.</title>
        <authorList>
            <person name="Fakankun I.U."/>
            <person name="Fristensky B."/>
            <person name="Levin D.B."/>
        </authorList>
    </citation>
    <scope>NUCLEOTIDE SEQUENCE [LARGE SCALE GENOMIC DNA]</scope>
    <source>
        <strain evidence="2 3">UCD-FST 08-225</strain>
    </source>
</reference>
<comment type="caution">
    <text evidence="2">The sequence shown here is derived from an EMBL/GenBank/DDBJ whole genome shotgun (WGS) entry which is preliminary data.</text>
</comment>
<dbReference type="OrthoDB" id="2529282at2759"/>
<evidence type="ECO:0008006" key="4">
    <source>
        <dbReference type="Google" id="ProtNLM"/>
    </source>
</evidence>
<name>A0A5C5FTV3_9BASI</name>
<proteinExistence type="predicted"/>
<feature type="compositionally biased region" description="Acidic residues" evidence="1">
    <location>
        <begin position="14"/>
        <end position="28"/>
    </location>
</feature>
<evidence type="ECO:0000256" key="1">
    <source>
        <dbReference type="SAM" id="MobiDB-lite"/>
    </source>
</evidence>
<dbReference type="STRING" id="5288.A0A5C5FTV3"/>
<evidence type="ECO:0000313" key="2">
    <source>
        <dbReference type="EMBL" id="TNY19686.1"/>
    </source>
</evidence>
<gene>
    <name evidence="2" type="ORF">DMC30DRAFT_417629</name>
</gene>
<feature type="region of interest" description="Disordered" evidence="1">
    <location>
        <begin position="1"/>
        <end position="59"/>
    </location>
</feature>